<evidence type="ECO:0000256" key="1">
    <source>
        <dbReference type="SAM" id="Phobius"/>
    </source>
</evidence>
<proteinExistence type="predicted"/>
<keyword evidence="1" id="KW-1133">Transmembrane helix</keyword>
<dbReference type="Proteomes" id="UP000481583">
    <property type="component" value="Unassembled WGS sequence"/>
</dbReference>
<sequence>MMTAIAYTLAAVLNLFVLYIGLGFLVRPKTWAAGYGVPAKPDGDAAYLTVKGVRDATFGLVGLALLLAVGTYAGAWYMLVVALAPLGDMVIVLRHGGPKATAFGVHLATSVVILISAALLFAA</sequence>
<name>A0A6G4U4W6_9ACTN</name>
<dbReference type="InterPro" id="IPR025363">
    <property type="entry name" value="DUF4267"/>
</dbReference>
<protein>
    <submittedName>
        <fullName evidence="2">DUF4267 domain-containing protein</fullName>
    </submittedName>
</protein>
<feature type="transmembrane region" description="Helical" evidence="1">
    <location>
        <begin position="103"/>
        <end position="122"/>
    </location>
</feature>
<gene>
    <name evidence="2" type="ORF">G5C51_22980</name>
</gene>
<keyword evidence="1" id="KW-0812">Transmembrane</keyword>
<evidence type="ECO:0000313" key="2">
    <source>
        <dbReference type="EMBL" id="NGN66756.1"/>
    </source>
</evidence>
<dbReference type="AlphaFoldDB" id="A0A6G4U4W6"/>
<keyword evidence="1" id="KW-0472">Membrane</keyword>
<organism evidence="2 3">
    <name type="scientific">Streptomyces coryli</name>
    <dbReference type="NCBI Taxonomy" id="1128680"/>
    <lineage>
        <taxon>Bacteria</taxon>
        <taxon>Bacillati</taxon>
        <taxon>Actinomycetota</taxon>
        <taxon>Actinomycetes</taxon>
        <taxon>Kitasatosporales</taxon>
        <taxon>Streptomycetaceae</taxon>
        <taxon>Streptomyces</taxon>
    </lineage>
</organism>
<feature type="transmembrane region" description="Helical" evidence="1">
    <location>
        <begin position="6"/>
        <end position="26"/>
    </location>
</feature>
<evidence type="ECO:0000313" key="3">
    <source>
        <dbReference type="Proteomes" id="UP000481583"/>
    </source>
</evidence>
<comment type="caution">
    <text evidence="2">The sequence shown here is derived from an EMBL/GenBank/DDBJ whole genome shotgun (WGS) entry which is preliminary data.</text>
</comment>
<dbReference type="Pfam" id="PF14087">
    <property type="entry name" value="DUF4267"/>
    <property type="match status" value="1"/>
</dbReference>
<feature type="transmembrane region" description="Helical" evidence="1">
    <location>
        <begin position="58"/>
        <end position="83"/>
    </location>
</feature>
<reference evidence="2 3" key="1">
    <citation type="submission" date="2020-02" db="EMBL/GenBank/DDBJ databases">
        <title>Whole-genome analyses of novel actinobacteria.</title>
        <authorList>
            <person name="Sahin N."/>
        </authorList>
    </citation>
    <scope>NUCLEOTIDE SEQUENCE [LARGE SCALE GENOMIC DNA]</scope>
    <source>
        <strain evidence="2 3">A7024</strain>
    </source>
</reference>
<dbReference type="EMBL" id="JAAKZV010000109">
    <property type="protein sequence ID" value="NGN66756.1"/>
    <property type="molecule type" value="Genomic_DNA"/>
</dbReference>
<keyword evidence="3" id="KW-1185">Reference proteome</keyword>
<accession>A0A6G4U4W6</accession>